<keyword evidence="5" id="KW-0418">Kinase</keyword>
<evidence type="ECO:0000256" key="4">
    <source>
        <dbReference type="ARBA" id="ARBA00022741"/>
    </source>
</evidence>
<dbReference type="Gene3D" id="3.30.200.20">
    <property type="entry name" value="Phosphorylase Kinase, domain 1"/>
    <property type="match status" value="1"/>
</dbReference>
<dbReference type="Gene3D" id="1.10.510.10">
    <property type="entry name" value="Transferase(Phosphotransferase) domain 1"/>
    <property type="match status" value="1"/>
</dbReference>
<dbReference type="Pfam" id="PF00433">
    <property type="entry name" value="Pkinase_C"/>
    <property type="match status" value="1"/>
</dbReference>
<keyword evidence="1" id="KW-0723">Serine/threonine-protein kinase</keyword>
<keyword evidence="4 7" id="KW-0547">Nucleotide-binding</keyword>
<evidence type="ECO:0000313" key="10">
    <source>
        <dbReference type="EMBL" id="SCU78962.1"/>
    </source>
</evidence>
<dbReference type="Proteomes" id="UP000189911">
    <property type="component" value="Chromosome A"/>
</dbReference>
<dbReference type="SMART" id="SM00133">
    <property type="entry name" value="S_TK_X"/>
    <property type="match status" value="1"/>
</dbReference>
<dbReference type="EMBL" id="LT598449">
    <property type="protein sequence ID" value="SCU78962.1"/>
    <property type="molecule type" value="Genomic_DNA"/>
</dbReference>
<dbReference type="GO" id="GO:0004674">
    <property type="term" value="F:protein serine/threonine kinase activity"/>
    <property type="evidence" value="ECO:0007669"/>
    <property type="project" value="UniProtKB-KW"/>
</dbReference>
<dbReference type="InterPro" id="IPR000719">
    <property type="entry name" value="Prot_kinase_dom"/>
</dbReference>
<keyword evidence="6 7" id="KW-0067">ATP-binding</keyword>
<proteinExistence type="predicted"/>
<evidence type="ECO:0000256" key="3">
    <source>
        <dbReference type="ARBA" id="ARBA00022679"/>
    </source>
</evidence>
<dbReference type="AlphaFoldDB" id="A0A1G4IQC3"/>
<dbReference type="PROSITE" id="PS50011">
    <property type="entry name" value="PROTEIN_KINASE_DOM"/>
    <property type="match status" value="1"/>
</dbReference>
<evidence type="ECO:0000259" key="9">
    <source>
        <dbReference type="PROSITE" id="PS51285"/>
    </source>
</evidence>
<dbReference type="PROSITE" id="PS00108">
    <property type="entry name" value="PROTEIN_KINASE_ST"/>
    <property type="match status" value="1"/>
</dbReference>
<dbReference type="InterPro" id="IPR011009">
    <property type="entry name" value="Kinase-like_dom_sf"/>
</dbReference>
<dbReference type="SMART" id="SM00220">
    <property type="entry name" value="S_TKc"/>
    <property type="match status" value="1"/>
</dbReference>
<gene>
    <name evidence="10" type="ORF">LANO_0A04632G</name>
</gene>
<feature type="binding site" evidence="7">
    <location>
        <position position="150"/>
    </location>
    <ligand>
        <name>ATP</name>
        <dbReference type="ChEBI" id="CHEBI:30616"/>
    </ligand>
</feature>
<evidence type="ECO:0000256" key="2">
    <source>
        <dbReference type="ARBA" id="ARBA00022553"/>
    </source>
</evidence>
<evidence type="ECO:0000256" key="7">
    <source>
        <dbReference type="PROSITE-ProRule" id="PRU10141"/>
    </source>
</evidence>
<keyword evidence="3" id="KW-0808">Transferase</keyword>
<dbReference type="CDD" id="cd05123">
    <property type="entry name" value="STKc_AGC"/>
    <property type="match status" value="1"/>
</dbReference>
<sequence>MSIFSFDEEIGKLTVNGSCAVIDSEDDGFEQENSGVLWHKNLLSENPRSEIGSSHLAAPSSSPLNIVNGRRRSSVYDKMSVVTPPNTRRLMLPSNEANSDNSSFCSPSTLKKHGLRVLEDFRPIRVLGRGAYGKVLLVKDSHTSRLYAMKQLKKAEILIHEESDTSPNKEEALEKRLERTFAERTILSELEHPNIVKLFYTFHDHHKLYLVLQFIPGGELFYHLKEQGVLDEDTVTFYAAEISSALKFLHSKGIVYRDLKPENCLLDERGHLVLTDFGLSKKSAKNSNTATDNLLNPGEAVDTLYSIIGTPEYCAPEILEGKPYTQNCDWYSLGCLVYDMLTGKPPYTGVNHKVILNKIMKDKTPKIPTYFSEGMKDFLGSLLKKDVTKRWDVDRLWNTDGPKPKKKKAGQAKTTSFQSHFVFRKIDWAKLETGEVQKCTTGPILPIITNWELAENFDTEFTEMRLDSETENNCINIQRLIRPGDAQVFQGFSYVASTSYLERHF</sequence>
<evidence type="ECO:0000256" key="5">
    <source>
        <dbReference type="ARBA" id="ARBA00022777"/>
    </source>
</evidence>
<dbReference type="PROSITE" id="PS51285">
    <property type="entry name" value="AGC_KINASE_CTER"/>
    <property type="match status" value="1"/>
</dbReference>
<evidence type="ECO:0000259" key="8">
    <source>
        <dbReference type="PROSITE" id="PS50011"/>
    </source>
</evidence>
<name>A0A1G4IQC3_9SACH</name>
<reference evidence="11" key="1">
    <citation type="submission" date="2016-03" db="EMBL/GenBank/DDBJ databases">
        <authorList>
            <person name="Devillers Hugo."/>
        </authorList>
    </citation>
    <scope>NUCLEOTIDE SEQUENCE [LARGE SCALE GENOMIC DNA]</scope>
</reference>
<dbReference type="InterPro" id="IPR017441">
    <property type="entry name" value="Protein_kinase_ATP_BS"/>
</dbReference>
<evidence type="ECO:0000256" key="6">
    <source>
        <dbReference type="ARBA" id="ARBA00022840"/>
    </source>
</evidence>
<dbReference type="InterPro" id="IPR045270">
    <property type="entry name" value="STKc_AGC"/>
</dbReference>
<dbReference type="FunFam" id="1.10.510.10:FF:000913">
    <property type="entry name" value="Non-specific serine/threonine protein kinase"/>
    <property type="match status" value="1"/>
</dbReference>
<evidence type="ECO:0000313" key="11">
    <source>
        <dbReference type="Proteomes" id="UP000189911"/>
    </source>
</evidence>
<feature type="domain" description="Protein kinase" evidence="8">
    <location>
        <begin position="121"/>
        <end position="423"/>
    </location>
</feature>
<dbReference type="PANTHER" id="PTHR24351">
    <property type="entry name" value="RIBOSOMAL PROTEIN S6 KINASE"/>
    <property type="match status" value="1"/>
</dbReference>
<organism evidence="10 11">
    <name type="scientific">Lachancea nothofagi CBS 11611</name>
    <dbReference type="NCBI Taxonomy" id="1266666"/>
    <lineage>
        <taxon>Eukaryota</taxon>
        <taxon>Fungi</taxon>
        <taxon>Dikarya</taxon>
        <taxon>Ascomycota</taxon>
        <taxon>Saccharomycotina</taxon>
        <taxon>Saccharomycetes</taxon>
        <taxon>Saccharomycetales</taxon>
        <taxon>Saccharomycetaceae</taxon>
        <taxon>Lachancea</taxon>
    </lineage>
</organism>
<dbReference type="OrthoDB" id="63267at2759"/>
<accession>A0A1G4IQC3</accession>
<protein>
    <submittedName>
        <fullName evidence="10">LANO_0A04632g1_1</fullName>
    </submittedName>
</protein>
<keyword evidence="2" id="KW-0597">Phosphoprotein</keyword>
<dbReference type="InterPro" id="IPR017892">
    <property type="entry name" value="Pkinase_C"/>
</dbReference>
<dbReference type="GO" id="GO:0005524">
    <property type="term" value="F:ATP binding"/>
    <property type="evidence" value="ECO:0007669"/>
    <property type="project" value="UniProtKB-UniRule"/>
</dbReference>
<dbReference type="PROSITE" id="PS00107">
    <property type="entry name" value="PROTEIN_KINASE_ATP"/>
    <property type="match status" value="1"/>
</dbReference>
<evidence type="ECO:0000256" key="1">
    <source>
        <dbReference type="ARBA" id="ARBA00022527"/>
    </source>
</evidence>
<dbReference type="InterPro" id="IPR008271">
    <property type="entry name" value="Ser/Thr_kinase_AS"/>
</dbReference>
<dbReference type="SUPFAM" id="SSF56112">
    <property type="entry name" value="Protein kinase-like (PK-like)"/>
    <property type="match status" value="1"/>
</dbReference>
<feature type="domain" description="AGC-kinase C-terminal" evidence="9">
    <location>
        <begin position="424"/>
        <end position="504"/>
    </location>
</feature>
<keyword evidence="11" id="KW-1185">Reference proteome</keyword>
<dbReference type="InterPro" id="IPR000961">
    <property type="entry name" value="AGC-kinase_C"/>
</dbReference>
<dbReference type="Pfam" id="PF00069">
    <property type="entry name" value="Pkinase"/>
    <property type="match status" value="1"/>
</dbReference>